<gene>
    <name evidence="2" type="ORF">ABID12_000948</name>
</gene>
<evidence type="ECO:0000313" key="2">
    <source>
        <dbReference type="EMBL" id="MET3599017.1"/>
    </source>
</evidence>
<accession>A0ABV2I9S7</accession>
<dbReference type="Pfam" id="PF06568">
    <property type="entry name" value="YjiS-like"/>
    <property type="match status" value="1"/>
</dbReference>
<name>A0ABV2I9S7_9HYPH</name>
<organism evidence="2 3">
    <name type="scientific">Martelella mangrovi</name>
    <dbReference type="NCBI Taxonomy" id="1397477"/>
    <lineage>
        <taxon>Bacteria</taxon>
        <taxon>Pseudomonadati</taxon>
        <taxon>Pseudomonadota</taxon>
        <taxon>Alphaproteobacteria</taxon>
        <taxon>Hyphomicrobiales</taxon>
        <taxon>Aurantimonadaceae</taxon>
        <taxon>Martelella</taxon>
    </lineage>
</organism>
<dbReference type="EMBL" id="JBEPLY010000003">
    <property type="protein sequence ID" value="MET3599017.1"/>
    <property type="molecule type" value="Genomic_DNA"/>
</dbReference>
<reference evidence="2 3" key="1">
    <citation type="submission" date="2024-06" db="EMBL/GenBank/DDBJ databases">
        <title>Genomic Encyclopedia of Type Strains, Phase IV (KMG-IV): sequencing the most valuable type-strain genomes for metagenomic binning, comparative biology and taxonomic classification.</title>
        <authorList>
            <person name="Goeker M."/>
        </authorList>
    </citation>
    <scope>NUCLEOTIDE SEQUENCE [LARGE SCALE GENOMIC DNA]</scope>
    <source>
        <strain evidence="2 3">DSM 28102</strain>
    </source>
</reference>
<dbReference type="Proteomes" id="UP001549164">
    <property type="component" value="Unassembled WGS sequence"/>
</dbReference>
<protein>
    <submittedName>
        <fullName evidence="2">Uncharacterized protein YjiS (DUF1127 family)</fullName>
    </submittedName>
</protein>
<dbReference type="InterPro" id="IPR009506">
    <property type="entry name" value="YjiS-like"/>
</dbReference>
<feature type="domain" description="YjiS-like" evidence="1">
    <location>
        <begin position="27"/>
        <end position="63"/>
    </location>
</feature>
<proteinExistence type="predicted"/>
<evidence type="ECO:0000259" key="1">
    <source>
        <dbReference type="Pfam" id="PF06568"/>
    </source>
</evidence>
<keyword evidence="3" id="KW-1185">Reference proteome</keyword>
<evidence type="ECO:0000313" key="3">
    <source>
        <dbReference type="Proteomes" id="UP001549164"/>
    </source>
</evidence>
<comment type="caution">
    <text evidence="2">The sequence shown here is derived from an EMBL/GenBank/DDBJ whole genome shotgun (WGS) entry which is preliminary data.</text>
</comment>
<dbReference type="RefSeq" id="WP_354433321.1">
    <property type="nucleotide sequence ID" value="NZ_JBEPLY010000003.1"/>
</dbReference>
<sequence>MSLIERASESRSLAHRPHFWIEGLRAFRAAVARFVRNRSAIRYMNEMDDALLKDIGLDRAEVERAYMSTVKEDPMVELQQAACNRAQRMVL</sequence>